<evidence type="ECO:0000313" key="2">
    <source>
        <dbReference type="EMBL" id="SEG06953.1"/>
    </source>
</evidence>
<evidence type="ECO:0000256" key="1">
    <source>
        <dbReference type="SAM" id="SignalP"/>
    </source>
</evidence>
<keyword evidence="3" id="KW-1185">Reference proteome</keyword>
<dbReference type="AlphaFoldDB" id="A0A1H5X5T2"/>
<protein>
    <submittedName>
        <fullName evidence="2">Uncharacterized protein</fullName>
    </submittedName>
</protein>
<accession>A0A1H5X5T2</accession>
<dbReference type="EMBL" id="FNUL01000022">
    <property type="protein sequence ID" value="SEG06953.1"/>
    <property type="molecule type" value="Genomic_DNA"/>
</dbReference>
<evidence type="ECO:0000313" key="3">
    <source>
        <dbReference type="Proteomes" id="UP000236726"/>
    </source>
</evidence>
<dbReference type="Proteomes" id="UP000236726">
    <property type="component" value="Unassembled WGS sequence"/>
</dbReference>
<keyword evidence="1" id="KW-0732">Signal</keyword>
<proteinExistence type="predicted"/>
<reference evidence="2 3" key="1">
    <citation type="submission" date="2016-10" db="EMBL/GenBank/DDBJ databases">
        <authorList>
            <person name="de Groot N.N."/>
        </authorList>
    </citation>
    <scope>NUCLEOTIDE SEQUENCE [LARGE SCALE GENOMIC DNA]</scope>
    <source>
        <strain evidence="2 3">D15d</strain>
    </source>
</reference>
<organism evidence="2 3">
    <name type="scientific">Lachnospira multipara</name>
    <dbReference type="NCBI Taxonomy" id="28051"/>
    <lineage>
        <taxon>Bacteria</taxon>
        <taxon>Bacillati</taxon>
        <taxon>Bacillota</taxon>
        <taxon>Clostridia</taxon>
        <taxon>Lachnospirales</taxon>
        <taxon>Lachnospiraceae</taxon>
        <taxon>Lachnospira</taxon>
    </lineage>
</organism>
<feature type="signal peptide" evidence="1">
    <location>
        <begin position="1"/>
        <end position="23"/>
    </location>
</feature>
<feature type="chain" id="PRO_5009289083" evidence="1">
    <location>
        <begin position="24"/>
        <end position="133"/>
    </location>
</feature>
<gene>
    <name evidence="2" type="ORF">SAMN05216537_12220</name>
</gene>
<sequence>MKKKFLMLLTVVLLAFPITRVYASYNQRATNVQFCVTNSGTRFGGIVLTIDFNIDEGNYVSVSNMSYFFNAYVSNANCLFTDVTKTSGSSTYAKAGVSYISSWEDSLEIGYLAIESDEYGNTRNTNTVTYRGK</sequence>
<name>A0A1H5X5T2_9FIRM</name>
<dbReference type="RefSeq" id="WP_103953527.1">
    <property type="nucleotide sequence ID" value="NZ_FNUL01000022.1"/>
</dbReference>